<evidence type="ECO:0000313" key="1">
    <source>
        <dbReference type="EMBL" id="GAI79076.1"/>
    </source>
</evidence>
<gene>
    <name evidence="1" type="ORF">S12H4_16529</name>
</gene>
<name>X1SIW8_9ZZZZ</name>
<proteinExistence type="predicted"/>
<dbReference type="AlphaFoldDB" id="X1SIW8"/>
<dbReference type="EMBL" id="BARW01008000">
    <property type="protein sequence ID" value="GAI79076.1"/>
    <property type="molecule type" value="Genomic_DNA"/>
</dbReference>
<protein>
    <submittedName>
        <fullName evidence="1">Uncharacterized protein</fullName>
    </submittedName>
</protein>
<accession>X1SIW8</accession>
<comment type="caution">
    <text evidence="1">The sequence shown here is derived from an EMBL/GenBank/DDBJ whole genome shotgun (WGS) entry which is preliminary data.</text>
</comment>
<reference evidence="1" key="1">
    <citation type="journal article" date="2014" name="Front. Microbiol.">
        <title>High frequency of phylogenetically diverse reductive dehalogenase-homologous genes in deep subseafloor sedimentary metagenomes.</title>
        <authorList>
            <person name="Kawai M."/>
            <person name="Futagami T."/>
            <person name="Toyoda A."/>
            <person name="Takaki Y."/>
            <person name="Nishi S."/>
            <person name="Hori S."/>
            <person name="Arai W."/>
            <person name="Tsubouchi T."/>
            <person name="Morono Y."/>
            <person name="Uchiyama I."/>
            <person name="Ito T."/>
            <person name="Fujiyama A."/>
            <person name="Inagaki F."/>
            <person name="Takami H."/>
        </authorList>
    </citation>
    <scope>NUCLEOTIDE SEQUENCE</scope>
    <source>
        <strain evidence="1">Expedition CK06-06</strain>
    </source>
</reference>
<organism evidence="1">
    <name type="scientific">marine sediment metagenome</name>
    <dbReference type="NCBI Taxonomy" id="412755"/>
    <lineage>
        <taxon>unclassified sequences</taxon>
        <taxon>metagenomes</taxon>
        <taxon>ecological metagenomes</taxon>
    </lineage>
</organism>
<sequence>MEYTEHYDNMTERNSLCDVAHNNGLRMLHDNFDEDWQRGDEPHGMLTFTDEPPEQAPIEPIRDFGAEIDKLKDKVSALAKK</sequence>